<evidence type="ECO:0000256" key="3">
    <source>
        <dbReference type="ARBA" id="ARBA00022475"/>
    </source>
</evidence>
<evidence type="ECO:0000256" key="2">
    <source>
        <dbReference type="ARBA" id="ARBA00012543"/>
    </source>
</evidence>
<dbReference type="GO" id="GO:0004100">
    <property type="term" value="F:chitin synthase activity"/>
    <property type="evidence" value="ECO:0007669"/>
    <property type="project" value="UniProtKB-EC"/>
</dbReference>
<keyword evidence="5" id="KW-0808">Transferase</keyword>
<dbReference type="EC" id="2.4.1.16" evidence="2"/>
<keyword evidence="14" id="KW-1185">Reference proteome</keyword>
<feature type="transmembrane region" description="Helical" evidence="11">
    <location>
        <begin position="1275"/>
        <end position="1295"/>
    </location>
</feature>
<feature type="transmembrane region" description="Helical" evidence="11">
    <location>
        <begin position="1330"/>
        <end position="1353"/>
    </location>
</feature>
<comment type="caution">
    <text evidence="13">The sequence shown here is derived from an EMBL/GenBank/DDBJ whole genome shotgun (WGS) entry which is preliminary data.</text>
</comment>
<dbReference type="GO" id="GO:0006031">
    <property type="term" value="P:chitin biosynthetic process"/>
    <property type="evidence" value="ECO:0007669"/>
    <property type="project" value="TreeGrafter"/>
</dbReference>
<name>A0A0E9NGA1_SAICN</name>
<evidence type="ECO:0000313" key="13">
    <source>
        <dbReference type="EMBL" id="GAO48887.1"/>
    </source>
</evidence>
<dbReference type="Gene3D" id="3.10.120.10">
    <property type="entry name" value="Cytochrome b5-like heme/steroid binding domain"/>
    <property type="match status" value="2"/>
</dbReference>
<feature type="transmembrane region" description="Helical" evidence="11">
    <location>
        <begin position="879"/>
        <end position="900"/>
    </location>
</feature>
<dbReference type="SMART" id="SM01117">
    <property type="entry name" value="Cyt-b5"/>
    <property type="match status" value="2"/>
</dbReference>
<evidence type="ECO:0000259" key="12">
    <source>
        <dbReference type="PROSITE" id="PS50255"/>
    </source>
</evidence>
<evidence type="ECO:0000256" key="10">
    <source>
        <dbReference type="ARBA" id="ARBA00049510"/>
    </source>
</evidence>
<comment type="catalytic activity">
    <reaction evidence="10">
        <text>[(1-&gt;4)-N-acetyl-beta-D-glucosaminyl](n) + UDP-N-acetyl-alpha-D-glucosamine = [(1-&gt;4)-N-acetyl-beta-D-glucosaminyl](n+1) + UDP + H(+)</text>
        <dbReference type="Rhea" id="RHEA:16637"/>
        <dbReference type="Rhea" id="RHEA-COMP:9593"/>
        <dbReference type="Rhea" id="RHEA-COMP:9595"/>
        <dbReference type="ChEBI" id="CHEBI:15378"/>
        <dbReference type="ChEBI" id="CHEBI:17029"/>
        <dbReference type="ChEBI" id="CHEBI:57705"/>
        <dbReference type="ChEBI" id="CHEBI:58223"/>
        <dbReference type="EC" id="2.4.1.16"/>
    </reaction>
    <physiologicalReaction direction="left-to-right" evidence="10">
        <dbReference type="Rhea" id="RHEA:16638"/>
    </physiologicalReaction>
</comment>
<dbReference type="InterPro" id="IPR036400">
    <property type="entry name" value="Cyt_B5-like_heme/steroid_sf"/>
</dbReference>
<sequence>MCGSTLCYQEGIHPLHQPFNYTSSPFLYAAFPTGSTFLTPTTFLTFDHRSEYANAETDGYTDEEKSFKEWGIGLLSSRVFEHAWKRSEDQVIGIINEESKALLHLLPYITDEITIAGIQLLTAFTPSTPLLLRTAFHAVDNSILSASFHPILVPSPPTLHGVDGLLGWLLYSATTEQEREALNLRYLKPIHEHESVPDLALFTGHLKAFGFVGEKWRYLLCLLTALWHLTASDKPDNERIQDAADVLFMEGEALNTLCLIEGRSYVASVIYGIVQRWITKVVCGRVNTGMYTGDAGSIVNTIWFPCPTDKICSDYISQHSQTVLRELHLDGIETLVALQDESLVDVQTLENDLQETKRIETVENLYGIVDGMSPLRGVFEDVMQNDLQGEGVMHQEAYKATLSNARLWAWMELRGHGNGEWDAAATSAQARLFNLAALSTMPYNTITSDYTHAEFWERFGHLLIEPGNLSDFCSMHGFVNGDDVVEGRERVWISEEMFRFLEDGLMMGIEQGEGEGEGEVGGVEESLLYDDFMQSREDLLPPAEEYAINGTYPLDVKLEAGHHAPMVVEVKTTTARKIWVAIVWGCTWWIPSFLLRYVGGMRRPDVRMAWREKLTICFGIALLCGAVIFYIIFLGKLLCPEFDKVWDAKEVAQHTNDDNFWVSIRGGVYDISKFWKLQHSDSTTTTGAANMKQFAGLDLTEYFPPPLTAACPGLVTEETVWLYPNLTIASVSTAMHYSGPIKEGNPTTKLYDINWYQNTFAPKIKTFWKGDLVISVDDIDNMGSNEQENIAIIDGRVYDLTQYFATKEIMQGDPTYSFFDPTVESMFVGSAGQDISSQFWKSPAINETTRAATYQCLQNAFYVGRVDFRKSARCQVNNYILLGFTCILCSVILIKFLSALQFGSKRRPARQNKFVILQVPAYTEGEDSLRKAIDSLADLEYDDMRKLMFIIVDGIVTGGGNEKSTSQIILDILGVDTTKNEPPLLPMKSVGEGSKQMNYGRVYAGLYEFDGHVVPYCVIVKCGKPSERSKPGNRGKRDSQVLLMQFLNRVHFNKPLNPLELEIYHQITNLIGVEPHVYEYMLMVDADTQVRSDSLNRLVACCANDSKIIGICGETSIENEEGSWWTMIQVFEYYISHHLSKAFESLFGSVTCLPGCFTMYRLRTVDKHKPLIISDKVIREYSDNHVDTLHKKNLLSLGEDRYLTTLLTKHFPMYKMTFTPDAFAVTTCPEDFSVLLSQRRRWINSTVHNLAELMFLPNLCGFCCFSMRFVVIIDLFGTIILPATFAYIVYLIYVVSSGAGAFPLISIIMIAAVYGLQAIVFIVKRQWQHIGWMITYILAYPVYSFLLPVYAFWQMDNFSWGSTRIVIDERTGKKQVVVDVEDEEGFDESMVPLETWKDHAELNGFAVHGKGAEFNEVQYELDRWFYAPETLGEVGYAAKGHLSSTESESWGY</sequence>
<feature type="domain" description="Cytochrome b5 heme-binding" evidence="12">
    <location>
        <begin position="643"/>
        <end position="703"/>
    </location>
</feature>
<dbReference type="GO" id="GO:0005886">
    <property type="term" value="C:plasma membrane"/>
    <property type="evidence" value="ECO:0007669"/>
    <property type="project" value="UniProtKB-SubCell"/>
</dbReference>
<dbReference type="SUPFAM" id="SSF55856">
    <property type="entry name" value="Cytochrome b5-like heme/steroid binding domain"/>
    <property type="match status" value="1"/>
</dbReference>
<evidence type="ECO:0000256" key="6">
    <source>
        <dbReference type="ARBA" id="ARBA00022692"/>
    </source>
</evidence>
<evidence type="ECO:0000256" key="11">
    <source>
        <dbReference type="SAM" id="Phobius"/>
    </source>
</evidence>
<feature type="transmembrane region" description="Helical" evidence="11">
    <location>
        <begin position="578"/>
        <end position="595"/>
    </location>
</feature>
<dbReference type="Pfam" id="PF00173">
    <property type="entry name" value="Cyt-b5"/>
    <property type="match status" value="1"/>
</dbReference>
<keyword evidence="7 11" id="KW-1133">Transmembrane helix</keyword>
<dbReference type="InterPro" id="IPR029044">
    <property type="entry name" value="Nucleotide-diphossugar_trans"/>
</dbReference>
<comment type="subcellular location">
    <subcellularLocation>
        <location evidence="1">Cell membrane</location>
        <topology evidence="1">Multi-pass membrane protein</topology>
    </subcellularLocation>
</comment>
<keyword evidence="9" id="KW-0325">Glycoprotein</keyword>
<evidence type="ECO:0000256" key="4">
    <source>
        <dbReference type="ARBA" id="ARBA00022676"/>
    </source>
</evidence>
<feature type="transmembrane region" description="Helical" evidence="11">
    <location>
        <begin position="616"/>
        <end position="635"/>
    </location>
</feature>
<protein>
    <recommendedName>
        <fullName evidence="2">chitin synthase</fullName>
        <ecNumber evidence="2">2.4.1.16</ecNumber>
    </recommendedName>
</protein>
<dbReference type="STRING" id="698492.A0A0E9NGA1"/>
<evidence type="ECO:0000256" key="8">
    <source>
        <dbReference type="ARBA" id="ARBA00023136"/>
    </source>
</evidence>
<dbReference type="GO" id="GO:0031505">
    <property type="term" value="P:fungal-type cell wall organization"/>
    <property type="evidence" value="ECO:0007669"/>
    <property type="project" value="TreeGrafter"/>
</dbReference>
<dbReference type="PANTHER" id="PTHR22914">
    <property type="entry name" value="CHITIN SYNTHASE"/>
    <property type="match status" value="1"/>
</dbReference>
<evidence type="ECO:0000313" key="14">
    <source>
        <dbReference type="Proteomes" id="UP000033140"/>
    </source>
</evidence>
<keyword evidence="4" id="KW-0328">Glycosyltransferase</keyword>
<evidence type="ECO:0000256" key="9">
    <source>
        <dbReference type="ARBA" id="ARBA00023180"/>
    </source>
</evidence>
<reference evidence="13 14" key="2">
    <citation type="journal article" date="2014" name="J. Gen. Appl. Microbiol.">
        <title>The early diverging ascomycetous budding yeast Saitoella complicata has three histone deacetylases belonging to the Clr6, Hos2, and Rpd3 lineages.</title>
        <authorList>
            <person name="Nishida H."/>
            <person name="Matsumoto T."/>
            <person name="Kondo S."/>
            <person name="Hamamoto M."/>
            <person name="Yoshikawa H."/>
        </authorList>
    </citation>
    <scope>NUCLEOTIDE SEQUENCE [LARGE SCALE GENOMIC DNA]</scope>
    <source>
        <strain evidence="13 14">NRRL Y-17804</strain>
    </source>
</reference>
<feature type="transmembrane region" description="Helical" evidence="11">
    <location>
        <begin position="1301"/>
        <end position="1323"/>
    </location>
</feature>
<dbReference type="Proteomes" id="UP000033140">
    <property type="component" value="Unassembled WGS sequence"/>
</dbReference>
<dbReference type="PANTHER" id="PTHR22914:SF13">
    <property type="entry name" value="CHITIN SYNTHASE"/>
    <property type="match status" value="1"/>
</dbReference>
<evidence type="ECO:0000256" key="7">
    <source>
        <dbReference type="ARBA" id="ARBA00022989"/>
    </source>
</evidence>
<reference evidence="13 14" key="1">
    <citation type="journal article" date="2011" name="J. Gen. Appl. Microbiol.">
        <title>Draft genome sequencing of the enigmatic yeast Saitoella complicata.</title>
        <authorList>
            <person name="Nishida H."/>
            <person name="Hamamoto M."/>
            <person name="Sugiyama J."/>
        </authorList>
    </citation>
    <scope>NUCLEOTIDE SEQUENCE [LARGE SCALE GENOMIC DNA]</scope>
    <source>
        <strain evidence="13 14">NRRL Y-17804</strain>
    </source>
</reference>
<dbReference type="SUPFAM" id="SSF53448">
    <property type="entry name" value="Nucleotide-diphospho-sugar transferases"/>
    <property type="match status" value="1"/>
</dbReference>
<proteinExistence type="predicted"/>
<gene>
    <name evidence="13" type="ORF">G7K_3050-t1</name>
</gene>
<evidence type="ECO:0000256" key="1">
    <source>
        <dbReference type="ARBA" id="ARBA00004651"/>
    </source>
</evidence>
<keyword evidence="6 11" id="KW-0812">Transmembrane</keyword>
<accession>A0A0E9NGA1</accession>
<keyword evidence="3" id="KW-1003">Cell membrane</keyword>
<reference evidence="13 14" key="3">
    <citation type="journal article" date="2015" name="Genome Announc.">
        <title>Draft Genome Sequence of the Archiascomycetous Yeast Saitoella complicata.</title>
        <authorList>
            <person name="Yamauchi K."/>
            <person name="Kondo S."/>
            <person name="Hamamoto M."/>
            <person name="Takahashi Y."/>
            <person name="Ogura Y."/>
            <person name="Hayashi T."/>
            <person name="Nishida H."/>
        </authorList>
    </citation>
    <scope>NUCLEOTIDE SEQUENCE [LARGE SCALE GENOMIC DNA]</scope>
    <source>
        <strain evidence="13 14">NRRL Y-17804</strain>
    </source>
</reference>
<keyword evidence="8 11" id="KW-0472">Membrane</keyword>
<dbReference type="GO" id="GO:0030428">
    <property type="term" value="C:cell septum"/>
    <property type="evidence" value="ECO:0007669"/>
    <property type="project" value="TreeGrafter"/>
</dbReference>
<organism evidence="13 14">
    <name type="scientific">Saitoella complicata (strain BCRC 22490 / CBS 7301 / JCM 7358 / NBRC 10748 / NRRL Y-17804)</name>
    <dbReference type="NCBI Taxonomy" id="698492"/>
    <lineage>
        <taxon>Eukaryota</taxon>
        <taxon>Fungi</taxon>
        <taxon>Dikarya</taxon>
        <taxon>Ascomycota</taxon>
        <taxon>Taphrinomycotina</taxon>
        <taxon>Taphrinomycotina incertae sedis</taxon>
        <taxon>Saitoella</taxon>
    </lineage>
</organism>
<dbReference type="EMBL" id="BACD03000018">
    <property type="protein sequence ID" value="GAO48887.1"/>
    <property type="molecule type" value="Genomic_DNA"/>
</dbReference>
<dbReference type="InterPro" id="IPR004835">
    <property type="entry name" value="Chitin_synth"/>
</dbReference>
<dbReference type="InterPro" id="IPR001199">
    <property type="entry name" value="Cyt_B5-like_heme/steroid-bd"/>
</dbReference>
<evidence type="ECO:0000256" key="5">
    <source>
        <dbReference type="ARBA" id="ARBA00022679"/>
    </source>
</evidence>
<dbReference type="Pfam" id="PF03142">
    <property type="entry name" value="Chitin_synth_2"/>
    <property type="match status" value="1"/>
</dbReference>
<dbReference type="PROSITE" id="PS50255">
    <property type="entry name" value="CYTOCHROME_B5_2"/>
    <property type="match status" value="1"/>
</dbReference>